<dbReference type="Gene3D" id="3.30.710.10">
    <property type="entry name" value="Potassium Channel Kv1.1, Chain A"/>
    <property type="match status" value="1"/>
</dbReference>
<sequence>MLDKYTVTLRGQVFALYRDQIEFDAPNYFSGLFLGDFSESQTRTVELSRSPDLFRIIVDYMSGYTILPLPATLVPLNMTSDVALENLARDAEFYGLQQLVELLRSHPSPKSPDSLFAPSQSFGLAGPMVLFSDLLGGSLPLGATCDQRGVGSARGGTWHPVPLKATGLVLVACPAQTWDAFGGSVASMTLGNPLIHHALPNMFAQRGVPVALGTSTLDGMDFHTIPCTLAPSAHTSVEGVNAAGAVLSSQITYALHNTTLMAGGPLKDALLKILRAEGNTLVVLLAEEVVFTIQSPVSGVGQAQLRVLAARFISRLNSASRLL</sequence>
<evidence type="ECO:0000313" key="1">
    <source>
        <dbReference type="EMBL" id="KZV86377.1"/>
    </source>
</evidence>
<dbReference type="PANTHER" id="PTHR31758">
    <property type="entry name" value="BTB/POZ DOMAIN-CONTAINING PROTEIN YLR108C"/>
    <property type="match status" value="1"/>
</dbReference>
<proteinExistence type="predicted"/>
<dbReference type="EMBL" id="KV426158">
    <property type="protein sequence ID" value="KZV86377.1"/>
    <property type="molecule type" value="Genomic_DNA"/>
</dbReference>
<accession>A0A165E9A4</accession>
<gene>
    <name evidence="1" type="ORF">EXIGLDRAFT_840829</name>
</gene>
<protein>
    <recommendedName>
        <fullName evidence="3">BTB domain-containing protein</fullName>
    </recommendedName>
</protein>
<dbReference type="AlphaFoldDB" id="A0A165E9A4"/>
<organism evidence="1 2">
    <name type="scientific">Exidia glandulosa HHB12029</name>
    <dbReference type="NCBI Taxonomy" id="1314781"/>
    <lineage>
        <taxon>Eukaryota</taxon>
        <taxon>Fungi</taxon>
        <taxon>Dikarya</taxon>
        <taxon>Basidiomycota</taxon>
        <taxon>Agaricomycotina</taxon>
        <taxon>Agaricomycetes</taxon>
        <taxon>Auriculariales</taxon>
        <taxon>Exidiaceae</taxon>
        <taxon>Exidia</taxon>
    </lineage>
</organism>
<dbReference type="PANTHER" id="PTHR31758:SF2">
    <property type="entry name" value="BTB_POZ DOMAIN-CONTAINING PROTEIN YLR108C"/>
    <property type="match status" value="1"/>
</dbReference>
<evidence type="ECO:0008006" key="3">
    <source>
        <dbReference type="Google" id="ProtNLM"/>
    </source>
</evidence>
<dbReference type="InterPro" id="IPR011333">
    <property type="entry name" value="SKP1/BTB/POZ_sf"/>
</dbReference>
<reference evidence="1 2" key="1">
    <citation type="journal article" date="2016" name="Mol. Biol. Evol.">
        <title>Comparative Genomics of Early-Diverging Mushroom-Forming Fungi Provides Insights into the Origins of Lignocellulose Decay Capabilities.</title>
        <authorList>
            <person name="Nagy L.G."/>
            <person name="Riley R."/>
            <person name="Tritt A."/>
            <person name="Adam C."/>
            <person name="Daum C."/>
            <person name="Floudas D."/>
            <person name="Sun H."/>
            <person name="Yadav J.S."/>
            <person name="Pangilinan J."/>
            <person name="Larsson K.H."/>
            <person name="Matsuura K."/>
            <person name="Barry K."/>
            <person name="Labutti K."/>
            <person name="Kuo R."/>
            <person name="Ohm R.A."/>
            <person name="Bhattacharya S.S."/>
            <person name="Shirouzu T."/>
            <person name="Yoshinaga Y."/>
            <person name="Martin F.M."/>
            <person name="Grigoriev I.V."/>
            <person name="Hibbett D.S."/>
        </authorList>
    </citation>
    <scope>NUCLEOTIDE SEQUENCE [LARGE SCALE GENOMIC DNA]</scope>
    <source>
        <strain evidence="1 2">HHB12029</strain>
    </source>
</reference>
<keyword evidence="2" id="KW-1185">Reference proteome</keyword>
<dbReference type="InParanoid" id="A0A165E9A4"/>
<name>A0A165E9A4_EXIGL</name>
<dbReference type="Proteomes" id="UP000077266">
    <property type="component" value="Unassembled WGS sequence"/>
</dbReference>
<dbReference type="SUPFAM" id="SSF54695">
    <property type="entry name" value="POZ domain"/>
    <property type="match status" value="1"/>
</dbReference>
<dbReference type="STRING" id="1314781.A0A165E9A4"/>
<evidence type="ECO:0000313" key="2">
    <source>
        <dbReference type="Proteomes" id="UP000077266"/>
    </source>
</evidence>
<dbReference type="OrthoDB" id="2370221at2759"/>